<dbReference type="AlphaFoldDB" id="A0A497E562"/>
<evidence type="ECO:0000259" key="1">
    <source>
        <dbReference type="Pfam" id="PF12705"/>
    </source>
</evidence>
<comment type="caution">
    <text evidence="2">The sequence shown here is derived from an EMBL/GenBank/DDBJ whole genome shotgun (WGS) entry which is preliminary data.</text>
</comment>
<feature type="domain" description="PD-(D/E)XK endonuclease-like" evidence="1">
    <location>
        <begin position="9"/>
        <end position="242"/>
    </location>
</feature>
<dbReference type="InterPro" id="IPR011604">
    <property type="entry name" value="PDDEXK-like_dom_sf"/>
</dbReference>
<evidence type="ECO:0000313" key="3">
    <source>
        <dbReference type="Proteomes" id="UP000279422"/>
    </source>
</evidence>
<evidence type="ECO:0000313" key="2">
    <source>
        <dbReference type="EMBL" id="RLE09978.1"/>
    </source>
</evidence>
<dbReference type="Proteomes" id="UP000279422">
    <property type="component" value="Unassembled WGS sequence"/>
</dbReference>
<accession>A0A497E562</accession>
<organism evidence="2 3">
    <name type="scientific">Aerophobetes bacterium</name>
    <dbReference type="NCBI Taxonomy" id="2030807"/>
    <lineage>
        <taxon>Bacteria</taxon>
        <taxon>Candidatus Aerophobota</taxon>
    </lineage>
</organism>
<dbReference type="InterPro" id="IPR011335">
    <property type="entry name" value="Restrct_endonuc-II-like"/>
</dbReference>
<name>A0A497E562_UNCAE</name>
<proteinExistence type="predicted"/>
<reference evidence="2 3" key="1">
    <citation type="submission" date="2018-06" db="EMBL/GenBank/DDBJ databases">
        <title>Extensive metabolic versatility and redundancy in microbially diverse, dynamic hydrothermal sediments.</title>
        <authorList>
            <person name="Dombrowski N."/>
            <person name="Teske A."/>
            <person name="Baker B.J."/>
        </authorList>
    </citation>
    <scope>NUCLEOTIDE SEQUENCE [LARGE SCALE GENOMIC DNA]</scope>
    <source>
        <strain evidence="2">B47_G16</strain>
    </source>
</reference>
<sequence>MQENFKLKVSYSKLSTFKECPFKYKCLYIDNLWHLKKDRPYLSMGNSVHLALRDFFRLRDKGERTLQNLGKLLKKNWISKGYKDEKEEKEYALRAWEMLCRFYETYDPYIVPLMVERSFSARIEENLIFSVRIDRVDRLPGGGYELIDYKTGKNTDIGKEEEDLQLTIYYLALKSRYRIKPTRFTYYFLEDNKRLTTSRTEEQIKKGLLIVKELVERIKATREFPPNPNPFCSFCDFAEMCPKRKEENC</sequence>
<protein>
    <recommendedName>
        <fullName evidence="1">PD-(D/E)XK endonuclease-like domain-containing protein</fullName>
    </recommendedName>
</protein>
<dbReference type="Pfam" id="PF12705">
    <property type="entry name" value="PDDEXK_1"/>
    <property type="match status" value="1"/>
</dbReference>
<dbReference type="EMBL" id="QMPZ01000022">
    <property type="protein sequence ID" value="RLE09978.1"/>
    <property type="molecule type" value="Genomic_DNA"/>
</dbReference>
<dbReference type="InterPro" id="IPR038726">
    <property type="entry name" value="PDDEXK_AddAB-type"/>
</dbReference>
<dbReference type="Gene3D" id="3.90.320.10">
    <property type="match status" value="1"/>
</dbReference>
<dbReference type="SUPFAM" id="SSF52980">
    <property type="entry name" value="Restriction endonuclease-like"/>
    <property type="match status" value="1"/>
</dbReference>
<gene>
    <name evidence="2" type="ORF">DRJ00_02890</name>
</gene>